<keyword evidence="3 7" id="KW-0560">Oxidoreductase</keyword>
<name>A0A9J9HA87_RHIWR</name>
<keyword evidence="8" id="KW-1185">Reference proteome</keyword>
<accession>A0A9J9HA87</accession>
<dbReference type="EMBL" id="CP000699">
    <property type="protein sequence ID" value="ABQ67906.1"/>
    <property type="molecule type" value="Genomic_DNA"/>
</dbReference>
<evidence type="ECO:0000256" key="3">
    <source>
        <dbReference type="ARBA" id="ARBA00023002"/>
    </source>
</evidence>
<evidence type="ECO:0000256" key="1">
    <source>
        <dbReference type="ARBA" id="ARBA00022714"/>
    </source>
</evidence>
<dbReference type="GO" id="GO:0051537">
    <property type="term" value="F:2 iron, 2 sulfur cluster binding"/>
    <property type="evidence" value="ECO:0007669"/>
    <property type="project" value="UniProtKB-KW"/>
</dbReference>
<dbReference type="SUPFAM" id="SSF55961">
    <property type="entry name" value="Bet v1-like"/>
    <property type="match status" value="1"/>
</dbReference>
<dbReference type="InterPro" id="IPR044043">
    <property type="entry name" value="VanA_C_cat"/>
</dbReference>
<dbReference type="PROSITE" id="PS51296">
    <property type="entry name" value="RIESKE"/>
    <property type="match status" value="1"/>
</dbReference>
<dbReference type="GO" id="GO:0018489">
    <property type="term" value="F:vanillate monooxygenase activity"/>
    <property type="evidence" value="ECO:0007669"/>
    <property type="project" value="UniProtKB-EC"/>
</dbReference>
<evidence type="ECO:0000313" key="7">
    <source>
        <dbReference type="EMBL" id="ABQ67906.1"/>
    </source>
</evidence>
<dbReference type="Proteomes" id="UP000001989">
    <property type="component" value="Chromosome"/>
</dbReference>
<dbReference type="InterPro" id="IPR017941">
    <property type="entry name" value="Rieske_2Fe-2S"/>
</dbReference>
<dbReference type="PANTHER" id="PTHR21266:SF60">
    <property type="entry name" value="3-KETOSTEROID-9-ALPHA-MONOOXYGENASE, OXYGENASE COMPONENT"/>
    <property type="match status" value="1"/>
</dbReference>
<reference evidence="7 8" key="1">
    <citation type="journal article" date="2010" name="J. Bacteriol.">
        <title>Genome sequence of the dioxin-mineralizing bacterium Sphingomonas wittichii RW1.</title>
        <authorList>
            <person name="Miller T.R."/>
            <person name="Delcher A.L."/>
            <person name="Salzberg S.L."/>
            <person name="Saunders E."/>
            <person name="Detter J.C."/>
            <person name="Halden R.U."/>
        </authorList>
    </citation>
    <scope>NUCLEOTIDE SEQUENCE [LARGE SCALE GENOMIC DNA]</scope>
    <source>
        <strain evidence="8">DSM 6014 / CCUG 31198 / JCM 15750 / NBRC 105917 / EY 4224 / RW1</strain>
    </source>
</reference>
<evidence type="ECO:0000256" key="4">
    <source>
        <dbReference type="ARBA" id="ARBA00023004"/>
    </source>
</evidence>
<dbReference type="Pfam" id="PF19112">
    <property type="entry name" value="VanA_C"/>
    <property type="match status" value="1"/>
</dbReference>
<keyword evidence="1" id="KW-0001">2Fe-2S</keyword>
<keyword evidence="7" id="KW-0503">Monooxygenase</keyword>
<organism evidence="7 8">
    <name type="scientific">Rhizorhabdus wittichii (strain DSM 6014 / CCUG 31198 / JCM 15750 / NBRC 105917 / EY 4224 / RW1)</name>
    <name type="common">Sphingomonas wittichii</name>
    <dbReference type="NCBI Taxonomy" id="392499"/>
    <lineage>
        <taxon>Bacteria</taxon>
        <taxon>Pseudomonadati</taxon>
        <taxon>Pseudomonadota</taxon>
        <taxon>Alphaproteobacteria</taxon>
        <taxon>Sphingomonadales</taxon>
        <taxon>Sphingomonadaceae</taxon>
        <taxon>Rhizorhabdus</taxon>
    </lineage>
</organism>
<keyword evidence="5" id="KW-0411">Iron-sulfur</keyword>
<protein>
    <submittedName>
        <fullName evidence="7">Vanillate monooxygenase</fullName>
        <ecNumber evidence="7">1.14.13.82</ecNumber>
    </submittedName>
</protein>
<sequence length="366" mass="40642">MSEAEVAKLSDRFEISRRSVANAESGFILNAWYIAGLSSDFDRKLSTRTICGKSILFFRDADGGVHAMQNRCGHRSYPLSAGTLDGNEIVCGYHGLRYNAQGICVQLPDGGCPRGRFGVRSYPLVERASFVWIWVGDAELAKSTPVPHPEWLGGEGWSFVTGYSHAEGSYVHLHENLLDLSHLTYLHAATFGTPEFALAPIETEIKDDDIQVWRNVECQLPPIYSIPLGWEGQRALRRSGSQLVSPGLHVNTGIFENLELAEQPVPKPMVKVAQLITPETQHSIHYHYAVARNFALDDDAVGDHLLKGSQAAFREDIEALRRITQMHAEAGPGGEVFEFDIPTDRAGLEMRRRFKKLIDLEEAADA</sequence>
<dbReference type="KEGG" id="swi:Swit_1543"/>
<gene>
    <name evidence="7" type="ordered locus">Swit_1543</name>
</gene>
<evidence type="ECO:0000313" key="8">
    <source>
        <dbReference type="Proteomes" id="UP000001989"/>
    </source>
</evidence>
<dbReference type="SUPFAM" id="SSF50022">
    <property type="entry name" value="ISP domain"/>
    <property type="match status" value="1"/>
</dbReference>
<evidence type="ECO:0000256" key="2">
    <source>
        <dbReference type="ARBA" id="ARBA00022723"/>
    </source>
</evidence>
<dbReference type="InterPro" id="IPR036922">
    <property type="entry name" value="Rieske_2Fe-2S_sf"/>
</dbReference>
<dbReference type="OrthoDB" id="9800776at2"/>
<proteinExistence type="predicted"/>
<keyword evidence="2" id="KW-0479">Metal-binding</keyword>
<dbReference type="EC" id="1.14.13.82" evidence="7"/>
<evidence type="ECO:0000259" key="6">
    <source>
        <dbReference type="PROSITE" id="PS51296"/>
    </source>
</evidence>
<keyword evidence="4" id="KW-0408">Iron</keyword>
<feature type="domain" description="Rieske" evidence="6">
    <location>
        <begin position="32"/>
        <end position="133"/>
    </location>
</feature>
<dbReference type="Gene3D" id="3.90.380.10">
    <property type="entry name" value="Naphthalene 1,2-dioxygenase Alpha Subunit, Chain A, domain 1"/>
    <property type="match status" value="1"/>
</dbReference>
<dbReference type="InterPro" id="IPR050584">
    <property type="entry name" value="Cholesterol_7-desaturase"/>
</dbReference>
<dbReference type="PANTHER" id="PTHR21266">
    <property type="entry name" value="IRON-SULFUR DOMAIN CONTAINING PROTEIN"/>
    <property type="match status" value="1"/>
</dbReference>
<dbReference type="GO" id="GO:0046872">
    <property type="term" value="F:metal ion binding"/>
    <property type="evidence" value="ECO:0007669"/>
    <property type="project" value="UniProtKB-KW"/>
</dbReference>
<dbReference type="AlphaFoldDB" id="A0A9J9HA87"/>
<dbReference type="Pfam" id="PF00355">
    <property type="entry name" value="Rieske"/>
    <property type="match status" value="1"/>
</dbReference>
<dbReference type="Gene3D" id="2.102.10.10">
    <property type="entry name" value="Rieske [2Fe-2S] iron-sulphur domain"/>
    <property type="match status" value="1"/>
</dbReference>
<evidence type="ECO:0000256" key="5">
    <source>
        <dbReference type="ARBA" id="ARBA00023014"/>
    </source>
</evidence>